<protein>
    <submittedName>
        <fullName evidence="9">Murein tripeptide amidase MpaA</fullName>
    </submittedName>
</protein>
<evidence type="ECO:0000259" key="8">
    <source>
        <dbReference type="PROSITE" id="PS52035"/>
    </source>
</evidence>
<dbReference type="PRINTS" id="PR00765">
    <property type="entry name" value="CRBOXYPTASEA"/>
</dbReference>
<feature type="domain" description="Peptidase M14" evidence="8">
    <location>
        <begin position="2"/>
        <end position="355"/>
    </location>
</feature>
<comment type="caution">
    <text evidence="9">The sequence shown here is derived from an EMBL/GenBank/DDBJ whole genome shotgun (WGS) entry which is preliminary data.</text>
</comment>
<keyword evidence="10" id="KW-1185">Reference proteome</keyword>
<evidence type="ECO:0000256" key="1">
    <source>
        <dbReference type="ARBA" id="ARBA00001947"/>
    </source>
</evidence>
<keyword evidence="4" id="KW-0378">Hydrolase</keyword>
<accession>A0A7W7LHA3</accession>
<dbReference type="EMBL" id="JACHJG010000016">
    <property type="protein sequence ID" value="MBB4890009.1"/>
    <property type="molecule type" value="Genomic_DNA"/>
</dbReference>
<evidence type="ECO:0000256" key="2">
    <source>
        <dbReference type="ARBA" id="ARBA00005988"/>
    </source>
</evidence>
<evidence type="ECO:0000256" key="6">
    <source>
        <dbReference type="ARBA" id="ARBA00023049"/>
    </source>
</evidence>
<dbReference type="SMART" id="SM00631">
    <property type="entry name" value="Zn_pept"/>
    <property type="match status" value="1"/>
</dbReference>
<reference evidence="9 10" key="1">
    <citation type="submission" date="2020-08" db="EMBL/GenBank/DDBJ databases">
        <title>Genomic Encyclopedia of Type Strains, Phase III (KMG-III): the genomes of soil and plant-associated and newly described type strains.</title>
        <authorList>
            <person name="Whitman W."/>
        </authorList>
    </citation>
    <scope>NUCLEOTIDE SEQUENCE [LARGE SCALE GENOMIC DNA]</scope>
    <source>
        <strain evidence="9 10">CECT 3265</strain>
    </source>
</reference>
<evidence type="ECO:0000256" key="3">
    <source>
        <dbReference type="ARBA" id="ARBA00022670"/>
    </source>
</evidence>
<dbReference type="CDD" id="cd06228">
    <property type="entry name" value="M14-like"/>
    <property type="match status" value="1"/>
</dbReference>
<evidence type="ECO:0000313" key="10">
    <source>
        <dbReference type="Proteomes" id="UP000556436"/>
    </source>
</evidence>
<dbReference type="Proteomes" id="UP000556436">
    <property type="component" value="Unassembled WGS sequence"/>
</dbReference>
<evidence type="ECO:0000256" key="7">
    <source>
        <dbReference type="PROSITE-ProRule" id="PRU01379"/>
    </source>
</evidence>
<proteinExistence type="inferred from homology"/>
<keyword evidence="6" id="KW-0482">Metalloprotease</keyword>
<organism evidence="9 10">
    <name type="scientific">Streptomyces netropsis</name>
    <name type="common">Streptoverticillium netropsis</name>
    <dbReference type="NCBI Taxonomy" id="55404"/>
    <lineage>
        <taxon>Bacteria</taxon>
        <taxon>Bacillati</taxon>
        <taxon>Actinomycetota</taxon>
        <taxon>Actinomycetes</taxon>
        <taxon>Kitasatosporales</taxon>
        <taxon>Streptomycetaceae</taxon>
        <taxon>Streptomyces</taxon>
    </lineage>
</organism>
<dbReference type="PROSITE" id="PS52035">
    <property type="entry name" value="PEPTIDASE_M14"/>
    <property type="match status" value="1"/>
</dbReference>
<dbReference type="PANTHER" id="PTHR11705">
    <property type="entry name" value="PROTEASE FAMILY M14 CARBOXYPEPTIDASE A,B"/>
    <property type="match status" value="1"/>
</dbReference>
<feature type="active site" description="Proton donor/acceptor" evidence="7">
    <location>
        <position position="325"/>
    </location>
</feature>
<name>A0A7W7LHA3_STRNE</name>
<dbReference type="Gene3D" id="3.40.630.10">
    <property type="entry name" value="Zn peptidases"/>
    <property type="match status" value="1"/>
</dbReference>
<dbReference type="Pfam" id="PF00246">
    <property type="entry name" value="Peptidase_M14"/>
    <property type="match status" value="1"/>
</dbReference>
<dbReference type="AlphaFoldDB" id="A0A7W7LHA3"/>
<gene>
    <name evidence="9" type="ORF">FHS38_006087</name>
</gene>
<dbReference type="GO" id="GO:0005615">
    <property type="term" value="C:extracellular space"/>
    <property type="evidence" value="ECO:0007669"/>
    <property type="project" value="TreeGrafter"/>
</dbReference>
<dbReference type="GO" id="GO:0008270">
    <property type="term" value="F:zinc ion binding"/>
    <property type="evidence" value="ECO:0007669"/>
    <property type="project" value="InterPro"/>
</dbReference>
<evidence type="ECO:0000256" key="5">
    <source>
        <dbReference type="ARBA" id="ARBA00022833"/>
    </source>
</evidence>
<comment type="similarity">
    <text evidence="2 7">Belongs to the peptidase M14 family.</text>
</comment>
<dbReference type="GO" id="GO:0006508">
    <property type="term" value="P:proteolysis"/>
    <property type="evidence" value="ECO:0007669"/>
    <property type="project" value="UniProtKB-KW"/>
</dbReference>
<dbReference type="InterPro" id="IPR000834">
    <property type="entry name" value="Peptidase_M14"/>
</dbReference>
<evidence type="ECO:0000313" key="9">
    <source>
        <dbReference type="EMBL" id="MBB4890009.1"/>
    </source>
</evidence>
<dbReference type="GO" id="GO:0004181">
    <property type="term" value="F:metallocarboxypeptidase activity"/>
    <property type="evidence" value="ECO:0007669"/>
    <property type="project" value="InterPro"/>
</dbReference>
<dbReference type="SUPFAM" id="SSF53187">
    <property type="entry name" value="Zn-dependent exopeptidases"/>
    <property type="match status" value="1"/>
</dbReference>
<dbReference type="PANTHER" id="PTHR11705:SF143">
    <property type="entry name" value="SLL0236 PROTEIN"/>
    <property type="match status" value="1"/>
</dbReference>
<comment type="cofactor">
    <cofactor evidence="1">
        <name>Zn(2+)</name>
        <dbReference type="ChEBI" id="CHEBI:29105"/>
    </cofactor>
</comment>
<keyword evidence="3" id="KW-0645">Protease</keyword>
<keyword evidence="5" id="KW-0862">Zinc</keyword>
<sequence>MPYLNITEVESGVTSLAAAFPTADLIELPEPTFEGRTCHALRIGTHRLEPKPAVVLIGGAHAREWGSCEILVNLAADLLHAHTGGTGLAYGGTSFTSAQVRTILEELDVIVFPLVNPDGRHYSQTVDAMWRRNRNPAQSSGDPAAIGVDLNRNYDHLFDYRTAFHPLAPVRVSDNPADADQVYQGPEPFSEPETRNVRWLIDHFIRTRWFVDVHSYTQKMLYVWGDDQNQSVDPAKNFHNPLFDGKRGLKDGLLYAEFIEEDDADDSAVLAERFCEALKGVRGKEYTPESAFDLYPTCGTSDDYAYARHILSGQEEEKILAFTVEWGMAFSPPWTEMEKIVLDVDAGLAQFCLTARA</sequence>
<evidence type="ECO:0000256" key="4">
    <source>
        <dbReference type="ARBA" id="ARBA00022801"/>
    </source>
</evidence>
<dbReference type="RefSeq" id="WP_184738874.1">
    <property type="nucleotide sequence ID" value="NZ_BMRW01000014.1"/>
</dbReference>